<dbReference type="InParanoid" id="A0A1E5RBA7"/>
<reference evidence="2" key="1">
    <citation type="journal article" date="2016" name="Genome Announc.">
        <title>Genome sequences of three species of Hanseniaspora isolated from spontaneous wine fermentations.</title>
        <authorList>
            <person name="Sternes P.R."/>
            <person name="Lee D."/>
            <person name="Kutyna D.R."/>
            <person name="Borneman A.R."/>
        </authorList>
    </citation>
    <scope>NUCLEOTIDE SEQUENCE [LARGE SCALE GENOMIC DNA]</scope>
    <source>
        <strain evidence="2">AWRI3579</strain>
    </source>
</reference>
<dbReference type="FunCoup" id="A0A1E5RBA7">
    <property type="interactions" value="67"/>
</dbReference>
<proteinExistence type="predicted"/>
<dbReference type="Proteomes" id="UP000095728">
    <property type="component" value="Unassembled WGS sequence"/>
</dbReference>
<protein>
    <recommendedName>
        <fullName evidence="3">N-acetyltransferase domain-containing protein</fullName>
    </recommendedName>
</protein>
<evidence type="ECO:0000313" key="1">
    <source>
        <dbReference type="EMBL" id="OEJ84176.1"/>
    </source>
</evidence>
<sequence length="221" mass="25492">MTITEPTLTYTDDFERAAHTLNKAFKDSRSNDYLMKKFFNIPLTENVSQGRIKAILEYFAAFYHDNGAEIAEANDFNTVAIYTTPEKPVDQWMTNDSRFNQSMFLDLGHKKHEIIPDHIKYYYLFIVGRDLTDTSSKKKGALRKIFETYKQKADDSNSAIVLEAISESAKSVYEYFGFKSYLKFNYGKGEVNAQGEPDKNGCGFDAYLMIYYKDTFPGFLE</sequence>
<evidence type="ECO:0000313" key="2">
    <source>
        <dbReference type="Proteomes" id="UP000095728"/>
    </source>
</evidence>
<dbReference type="PANTHER" id="PTHR43451">
    <property type="entry name" value="ACETYLTRANSFERASE (GNAT) FAMILY PROTEIN"/>
    <property type="match status" value="1"/>
</dbReference>
<dbReference type="OrthoDB" id="410198at2759"/>
<dbReference type="Gene3D" id="3.40.630.30">
    <property type="match status" value="1"/>
</dbReference>
<dbReference type="STRING" id="56408.A0A1E5RBA7"/>
<comment type="caution">
    <text evidence="1">The sequence shown here is derived from an EMBL/GenBank/DDBJ whole genome shotgun (WGS) entry which is preliminary data.</text>
</comment>
<dbReference type="InterPro" id="IPR052564">
    <property type="entry name" value="N-acetyltrans/Recomb-assoc"/>
</dbReference>
<dbReference type="EMBL" id="LPNM01000008">
    <property type="protein sequence ID" value="OEJ84176.1"/>
    <property type="molecule type" value="Genomic_DNA"/>
</dbReference>
<dbReference type="AlphaFoldDB" id="A0A1E5RBA7"/>
<gene>
    <name evidence="1" type="ORF">AWRI3579_g2940</name>
</gene>
<dbReference type="PANTHER" id="PTHR43451:SF1">
    <property type="entry name" value="ACETYLTRANSFERASE"/>
    <property type="match status" value="1"/>
</dbReference>
<organism evidence="1 2">
    <name type="scientific">Hanseniaspora osmophila</name>
    <dbReference type="NCBI Taxonomy" id="56408"/>
    <lineage>
        <taxon>Eukaryota</taxon>
        <taxon>Fungi</taxon>
        <taxon>Dikarya</taxon>
        <taxon>Ascomycota</taxon>
        <taxon>Saccharomycotina</taxon>
        <taxon>Saccharomycetes</taxon>
        <taxon>Saccharomycodales</taxon>
        <taxon>Saccharomycodaceae</taxon>
        <taxon>Hanseniaspora</taxon>
    </lineage>
</organism>
<accession>A0A1E5RBA7</accession>
<keyword evidence="2" id="KW-1185">Reference proteome</keyword>
<evidence type="ECO:0008006" key="3">
    <source>
        <dbReference type="Google" id="ProtNLM"/>
    </source>
</evidence>
<name>A0A1E5RBA7_9ASCO</name>